<feature type="compositionally biased region" description="Pro residues" evidence="1">
    <location>
        <begin position="39"/>
        <end position="48"/>
    </location>
</feature>
<accession>A0ABW1CUX9</accession>
<dbReference type="EMBL" id="JBHSPA010000037">
    <property type="protein sequence ID" value="MFC5828490.1"/>
    <property type="molecule type" value="Genomic_DNA"/>
</dbReference>
<sequence length="780" mass="86136">MTTHEVELAAPEPPERGKELARAPMPEDPKAEEAEGKPDAPPIPPPLDEPGSEEEQRKVDTERDRRAQGLRYFLGPDYYAGTGRAARDRTTSFAAGDAHSYHADDMHFTRTYNYYVASEFDTPPRFGGLTRAHLNLRRQLHVDTGSDELLRARIRMGAVVLSGDDGNGRRDSALCALAGIVPVARPADEAHDFPVEIAEVDTIGALFPRPPGDGPPGWQLKPGRGYVLDASGLRARINRAQLDALRGATGNESWVIVLAAQFALAEDLTGHPDVVPHKRPIVMAVLEKHLWARLQHARPEVVRNAQGLLDSAALDDEVARLRYPAEAVRLAGDLALQLLDSATAEEVLTWLPGRRREELRGTFRGVDPRHQALPLVAASVFQGQPVGKVVRANERLLRHVPGKRLRQDPFEDPLPEALDGFVKGFKGLDEPEAMRGDDPPVVLRPESLGRDVLTVVWRDMPGLRPTLLGWLEAMVEGDDPAMCIQAAQAVGMFAVLDFDHVADTTLRRWRGSAENRHKQAFRWALEAAAGADERTAEQVRRLLRAGAGRSLLARGTLVDAYGTRIGALFPDDALHAIDVLLRDAARRADTVKDSILSVDSVRFLVDYQQIQVSTTLDLHRIAAIVTEIFASGATLPVLKKLHDWTGGPSQKKEEAETFVKRMVAARAMARVARLPAPGMAHPRPPALLVMLANREVTEERLQPIWRTALADKDVGKRAWDVLRLWVEAADGDEALIEPVRAVIVPMATDHGGLDLRRFHHQIQQWKRRRGGTSFRAFPLI</sequence>
<evidence type="ECO:0000313" key="3">
    <source>
        <dbReference type="Proteomes" id="UP001596058"/>
    </source>
</evidence>
<reference evidence="3" key="1">
    <citation type="journal article" date="2019" name="Int. J. Syst. Evol. Microbiol.">
        <title>The Global Catalogue of Microorganisms (GCM) 10K type strain sequencing project: providing services to taxonomists for standard genome sequencing and annotation.</title>
        <authorList>
            <consortium name="The Broad Institute Genomics Platform"/>
            <consortium name="The Broad Institute Genome Sequencing Center for Infectious Disease"/>
            <person name="Wu L."/>
            <person name="Ma J."/>
        </authorList>
    </citation>
    <scope>NUCLEOTIDE SEQUENCE [LARGE SCALE GENOMIC DNA]</scope>
    <source>
        <strain evidence="3">CCUG 53903</strain>
    </source>
</reference>
<evidence type="ECO:0000313" key="2">
    <source>
        <dbReference type="EMBL" id="MFC5828490.1"/>
    </source>
</evidence>
<name>A0ABW1CUX9_9ACTN</name>
<dbReference type="Proteomes" id="UP001596058">
    <property type="component" value="Unassembled WGS sequence"/>
</dbReference>
<feature type="compositionally biased region" description="Basic and acidic residues" evidence="1">
    <location>
        <begin position="54"/>
        <end position="67"/>
    </location>
</feature>
<comment type="caution">
    <text evidence="2">The sequence shown here is derived from an EMBL/GenBank/DDBJ whole genome shotgun (WGS) entry which is preliminary data.</text>
</comment>
<gene>
    <name evidence="2" type="ORF">ACFPZ3_31880</name>
</gene>
<dbReference type="RefSeq" id="WP_379517990.1">
    <property type="nucleotide sequence ID" value="NZ_JBHSPA010000037.1"/>
</dbReference>
<feature type="compositionally biased region" description="Basic and acidic residues" evidence="1">
    <location>
        <begin position="1"/>
        <end position="38"/>
    </location>
</feature>
<protein>
    <submittedName>
        <fullName evidence="2">Uncharacterized protein</fullName>
    </submittedName>
</protein>
<keyword evidence="3" id="KW-1185">Reference proteome</keyword>
<feature type="region of interest" description="Disordered" evidence="1">
    <location>
        <begin position="1"/>
        <end position="67"/>
    </location>
</feature>
<proteinExistence type="predicted"/>
<organism evidence="2 3">
    <name type="scientific">Nonomuraea insulae</name>
    <dbReference type="NCBI Taxonomy" id="1616787"/>
    <lineage>
        <taxon>Bacteria</taxon>
        <taxon>Bacillati</taxon>
        <taxon>Actinomycetota</taxon>
        <taxon>Actinomycetes</taxon>
        <taxon>Streptosporangiales</taxon>
        <taxon>Streptosporangiaceae</taxon>
        <taxon>Nonomuraea</taxon>
    </lineage>
</organism>
<evidence type="ECO:0000256" key="1">
    <source>
        <dbReference type="SAM" id="MobiDB-lite"/>
    </source>
</evidence>